<sequence length="63" mass="6836">MKERKISIETIFSPWQRLRLALLDALGQRAPSPAACTIVQISIAVSRAAILGKVQVSAMSNND</sequence>
<gene>
    <name evidence="1" type="ORF">E2562_019713</name>
</gene>
<evidence type="ECO:0000313" key="2">
    <source>
        <dbReference type="Proteomes" id="UP000479710"/>
    </source>
</evidence>
<evidence type="ECO:0000313" key="1">
    <source>
        <dbReference type="EMBL" id="KAF0896231.1"/>
    </source>
</evidence>
<protein>
    <submittedName>
        <fullName evidence="1">Uncharacterized protein</fullName>
    </submittedName>
</protein>
<organism evidence="1 2">
    <name type="scientific">Oryza meyeriana var. granulata</name>
    <dbReference type="NCBI Taxonomy" id="110450"/>
    <lineage>
        <taxon>Eukaryota</taxon>
        <taxon>Viridiplantae</taxon>
        <taxon>Streptophyta</taxon>
        <taxon>Embryophyta</taxon>
        <taxon>Tracheophyta</taxon>
        <taxon>Spermatophyta</taxon>
        <taxon>Magnoliopsida</taxon>
        <taxon>Liliopsida</taxon>
        <taxon>Poales</taxon>
        <taxon>Poaceae</taxon>
        <taxon>BOP clade</taxon>
        <taxon>Oryzoideae</taxon>
        <taxon>Oryzeae</taxon>
        <taxon>Oryzinae</taxon>
        <taxon>Oryza</taxon>
        <taxon>Oryza meyeriana</taxon>
    </lineage>
</organism>
<dbReference type="Proteomes" id="UP000479710">
    <property type="component" value="Unassembled WGS sequence"/>
</dbReference>
<keyword evidence="2" id="KW-1185">Reference proteome</keyword>
<proteinExistence type="predicted"/>
<comment type="caution">
    <text evidence="1">The sequence shown here is derived from an EMBL/GenBank/DDBJ whole genome shotgun (WGS) entry which is preliminary data.</text>
</comment>
<name>A0A6G1C871_9ORYZ</name>
<accession>A0A6G1C871</accession>
<reference evidence="1 2" key="1">
    <citation type="submission" date="2019-11" db="EMBL/GenBank/DDBJ databases">
        <title>Whole genome sequence of Oryza granulata.</title>
        <authorList>
            <person name="Li W."/>
        </authorList>
    </citation>
    <scope>NUCLEOTIDE SEQUENCE [LARGE SCALE GENOMIC DNA]</scope>
    <source>
        <strain evidence="2">cv. Menghai</strain>
        <tissue evidence="1">Leaf</tissue>
    </source>
</reference>
<dbReference type="AlphaFoldDB" id="A0A6G1C871"/>
<dbReference type="EMBL" id="SPHZ02000010">
    <property type="protein sequence ID" value="KAF0896231.1"/>
    <property type="molecule type" value="Genomic_DNA"/>
</dbReference>